<dbReference type="Pfam" id="PF04082">
    <property type="entry name" value="Fungal_trans"/>
    <property type="match status" value="1"/>
</dbReference>
<proteinExistence type="predicted"/>
<dbReference type="InterPro" id="IPR050815">
    <property type="entry name" value="TF_fung"/>
</dbReference>
<evidence type="ECO:0000256" key="4">
    <source>
        <dbReference type="ARBA" id="ARBA00023163"/>
    </source>
</evidence>
<dbReference type="CDD" id="cd12148">
    <property type="entry name" value="fungal_TF_MHR"/>
    <property type="match status" value="1"/>
</dbReference>
<evidence type="ECO:0000259" key="7">
    <source>
        <dbReference type="Pfam" id="PF04082"/>
    </source>
</evidence>
<dbReference type="Proteomes" id="UP000701801">
    <property type="component" value="Unassembled WGS sequence"/>
</dbReference>
<dbReference type="GO" id="GO:0008270">
    <property type="term" value="F:zinc ion binding"/>
    <property type="evidence" value="ECO:0007669"/>
    <property type="project" value="InterPro"/>
</dbReference>
<dbReference type="AlphaFoldDB" id="A0A9N9LFH3"/>
<evidence type="ECO:0000256" key="6">
    <source>
        <dbReference type="SAM" id="MobiDB-lite"/>
    </source>
</evidence>
<evidence type="ECO:0000256" key="1">
    <source>
        <dbReference type="ARBA" id="ARBA00004123"/>
    </source>
</evidence>
<dbReference type="OrthoDB" id="3862662at2759"/>
<accession>A0A9N9LFH3</accession>
<dbReference type="GO" id="GO:0006351">
    <property type="term" value="P:DNA-templated transcription"/>
    <property type="evidence" value="ECO:0007669"/>
    <property type="project" value="InterPro"/>
</dbReference>
<sequence>MDKTNNESDNTPIPEETKRKATEDRSESEPPAKRQKTCSSPGAEPDVGGIQTNIYIPSIQHLSKPEIFPSIYFLDECMFRKLKCQLPQTIPETPPEFTNLFDTHNSLDLYFKGTQTYFPFILGARLWEDVEEWYCRKPSDDISKTKLYTDTTLLLLVLQALSNLVSREAQDYYQKAKLLSADLESRNVNSLRCFQAGLLIALYEIGQAIYSAAYITIGHCARVGHAMRLHEEESKYKIRGGFYVESKIRALGSVSEERRRAWWGLVMLDRAFAKNLKADCEKVDNLAGLVGGIVSSSDWRKINPLICHCFYEAAKVYSSFIHDTEKFGDAERKVFESKATLLVNVLKELGNKWELANEYLSILYLDNDAHTKRNEEDIAKNNWAKSLARGTNPKRFYPRFHERMW</sequence>
<organism evidence="8 9">
    <name type="scientific">Hymenoscyphus albidus</name>
    <dbReference type="NCBI Taxonomy" id="595503"/>
    <lineage>
        <taxon>Eukaryota</taxon>
        <taxon>Fungi</taxon>
        <taxon>Dikarya</taxon>
        <taxon>Ascomycota</taxon>
        <taxon>Pezizomycotina</taxon>
        <taxon>Leotiomycetes</taxon>
        <taxon>Helotiales</taxon>
        <taxon>Helotiaceae</taxon>
        <taxon>Hymenoscyphus</taxon>
    </lineage>
</organism>
<comment type="subcellular location">
    <subcellularLocation>
        <location evidence="1">Nucleus</location>
    </subcellularLocation>
</comment>
<dbReference type="GO" id="GO:0000981">
    <property type="term" value="F:DNA-binding transcription factor activity, RNA polymerase II-specific"/>
    <property type="evidence" value="ECO:0007669"/>
    <property type="project" value="InterPro"/>
</dbReference>
<comment type="caution">
    <text evidence="8">The sequence shown here is derived from an EMBL/GenBank/DDBJ whole genome shotgun (WGS) entry which is preliminary data.</text>
</comment>
<dbReference type="InterPro" id="IPR007219">
    <property type="entry name" value="XnlR_reg_dom"/>
</dbReference>
<dbReference type="GO" id="GO:0003677">
    <property type="term" value="F:DNA binding"/>
    <property type="evidence" value="ECO:0007669"/>
    <property type="project" value="InterPro"/>
</dbReference>
<reference evidence="8" key="1">
    <citation type="submission" date="2021-07" db="EMBL/GenBank/DDBJ databases">
        <authorList>
            <person name="Durling M."/>
        </authorList>
    </citation>
    <scope>NUCLEOTIDE SEQUENCE</scope>
</reference>
<keyword evidence="4" id="KW-0804">Transcription</keyword>
<keyword evidence="2" id="KW-0479">Metal-binding</keyword>
<keyword evidence="3" id="KW-0805">Transcription regulation</keyword>
<evidence type="ECO:0000256" key="3">
    <source>
        <dbReference type="ARBA" id="ARBA00023015"/>
    </source>
</evidence>
<dbReference type="PANTHER" id="PTHR47338">
    <property type="entry name" value="ZN(II)2CYS6 TRANSCRIPTION FACTOR (EUROFUNG)-RELATED"/>
    <property type="match status" value="1"/>
</dbReference>
<evidence type="ECO:0000313" key="9">
    <source>
        <dbReference type="Proteomes" id="UP000701801"/>
    </source>
</evidence>
<evidence type="ECO:0000313" key="8">
    <source>
        <dbReference type="EMBL" id="CAG8973103.1"/>
    </source>
</evidence>
<protein>
    <recommendedName>
        <fullName evidence="7">Xylanolytic transcriptional activator regulatory domain-containing protein</fullName>
    </recommendedName>
</protein>
<keyword evidence="9" id="KW-1185">Reference proteome</keyword>
<dbReference type="EMBL" id="CAJVRM010000063">
    <property type="protein sequence ID" value="CAG8973103.1"/>
    <property type="molecule type" value="Genomic_DNA"/>
</dbReference>
<feature type="region of interest" description="Disordered" evidence="6">
    <location>
        <begin position="1"/>
        <end position="49"/>
    </location>
</feature>
<feature type="compositionally biased region" description="Basic and acidic residues" evidence="6">
    <location>
        <begin position="15"/>
        <end position="32"/>
    </location>
</feature>
<dbReference type="GO" id="GO:0005634">
    <property type="term" value="C:nucleus"/>
    <property type="evidence" value="ECO:0007669"/>
    <property type="project" value="UniProtKB-SubCell"/>
</dbReference>
<name>A0A9N9LFH3_9HELO</name>
<feature type="domain" description="Xylanolytic transcriptional activator regulatory" evidence="7">
    <location>
        <begin position="107"/>
        <end position="273"/>
    </location>
</feature>
<gene>
    <name evidence="8" type="ORF">HYALB_00007580</name>
</gene>
<dbReference type="PANTHER" id="PTHR47338:SF20">
    <property type="entry name" value="ZN(II)2CYS6 TRANSCRIPTION FACTOR (EUROFUNG)"/>
    <property type="match status" value="1"/>
</dbReference>
<keyword evidence="5" id="KW-0539">Nucleus</keyword>
<evidence type="ECO:0000256" key="2">
    <source>
        <dbReference type="ARBA" id="ARBA00022723"/>
    </source>
</evidence>
<evidence type="ECO:0000256" key="5">
    <source>
        <dbReference type="ARBA" id="ARBA00023242"/>
    </source>
</evidence>